<dbReference type="InterPro" id="IPR000253">
    <property type="entry name" value="FHA_dom"/>
</dbReference>
<protein>
    <recommendedName>
        <fullName evidence="4">protein-serine/threonine phosphatase</fullName>
        <ecNumber evidence="4">3.1.3.16</ecNumber>
    </recommendedName>
</protein>
<keyword evidence="8" id="KW-0904">Protein phosphatase</keyword>
<name>J3LU04_ORYBR</name>
<dbReference type="eggNOG" id="KOG0698">
    <property type="taxonomic scope" value="Eukaryota"/>
</dbReference>
<comment type="cofactor">
    <cofactor evidence="1">
        <name>Mn(2+)</name>
        <dbReference type="ChEBI" id="CHEBI:29035"/>
    </cofactor>
</comment>
<dbReference type="HOGENOM" id="CLU_033671_0_0_1"/>
<dbReference type="EC" id="3.1.3.16" evidence="4"/>
<evidence type="ECO:0000256" key="4">
    <source>
        <dbReference type="ARBA" id="ARBA00013081"/>
    </source>
</evidence>
<dbReference type="InterPro" id="IPR016660">
    <property type="entry name" value="Kinase_assoc_Pase"/>
</dbReference>
<dbReference type="SMART" id="SM00240">
    <property type="entry name" value="FHA"/>
    <property type="match status" value="1"/>
</dbReference>
<evidence type="ECO:0000256" key="3">
    <source>
        <dbReference type="ARBA" id="ARBA00006702"/>
    </source>
</evidence>
<evidence type="ECO:0000256" key="8">
    <source>
        <dbReference type="ARBA" id="ARBA00022912"/>
    </source>
</evidence>
<dbReference type="CDD" id="cd00143">
    <property type="entry name" value="PP2Cc"/>
    <property type="match status" value="1"/>
</dbReference>
<feature type="domain" description="PPM-type phosphatase" evidence="13">
    <location>
        <begin position="295"/>
        <end position="566"/>
    </location>
</feature>
<evidence type="ECO:0000256" key="7">
    <source>
        <dbReference type="ARBA" id="ARBA00022842"/>
    </source>
</evidence>
<dbReference type="FunFam" id="2.60.200.20:FF:000035">
    <property type="entry name" value="Protein phosphatase 2C 70"/>
    <property type="match status" value="1"/>
</dbReference>
<dbReference type="Gene3D" id="3.60.40.10">
    <property type="entry name" value="PPM-type phosphatase domain"/>
    <property type="match status" value="1"/>
</dbReference>
<dbReference type="InterPro" id="IPR015655">
    <property type="entry name" value="PP2C"/>
</dbReference>
<evidence type="ECO:0000256" key="6">
    <source>
        <dbReference type="ARBA" id="ARBA00022801"/>
    </source>
</evidence>
<evidence type="ECO:0000259" key="12">
    <source>
        <dbReference type="PROSITE" id="PS50006"/>
    </source>
</evidence>
<dbReference type="GO" id="GO:0046872">
    <property type="term" value="F:metal ion binding"/>
    <property type="evidence" value="ECO:0007669"/>
    <property type="project" value="UniProtKB-KW"/>
</dbReference>
<dbReference type="PROSITE" id="PS01032">
    <property type="entry name" value="PPM_1"/>
    <property type="match status" value="1"/>
</dbReference>
<accession>J3LU04</accession>
<dbReference type="InterPro" id="IPR000222">
    <property type="entry name" value="PP2C_BS"/>
</dbReference>
<dbReference type="OMA" id="RMTKACS"/>
<feature type="domain" description="FHA" evidence="12">
    <location>
        <begin position="201"/>
        <end position="252"/>
    </location>
</feature>
<dbReference type="InterPro" id="IPR036457">
    <property type="entry name" value="PPM-type-like_dom_sf"/>
</dbReference>
<dbReference type="Proteomes" id="UP000006038">
    <property type="component" value="Chromosome 3"/>
</dbReference>
<evidence type="ECO:0000256" key="11">
    <source>
        <dbReference type="ARBA" id="ARBA00048336"/>
    </source>
</evidence>
<reference evidence="14" key="1">
    <citation type="journal article" date="2013" name="Nat. Commun.">
        <title>Whole-genome sequencing of Oryza brachyantha reveals mechanisms underlying Oryza genome evolution.</title>
        <authorList>
            <person name="Chen J."/>
            <person name="Huang Q."/>
            <person name="Gao D."/>
            <person name="Wang J."/>
            <person name="Lang Y."/>
            <person name="Liu T."/>
            <person name="Li B."/>
            <person name="Bai Z."/>
            <person name="Luis Goicoechea J."/>
            <person name="Liang C."/>
            <person name="Chen C."/>
            <person name="Zhang W."/>
            <person name="Sun S."/>
            <person name="Liao Y."/>
            <person name="Zhang X."/>
            <person name="Yang L."/>
            <person name="Song C."/>
            <person name="Wang M."/>
            <person name="Shi J."/>
            <person name="Liu G."/>
            <person name="Liu J."/>
            <person name="Zhou H."/>
            <person name="Zhou W."/>
            <person name="Yu Q."/>
            <person name="An N."/>
            <person name="Chen Y."/>
            <person name="Cai Q."/>
            <person name="Wang B."/>
            <person name="Liu B."/>
            <person name="Min J."/>
            <person name="Huang Y."/>
            <person name="Wu H."/>
            <person name="Li Z."/>
            <person name="Zhang Y."/>
            <person name="Yin Y."/>
            <person name="Song W."/>
            <person name="Jiang J."/>
            <person name="Jackson S.A."/>
            <person name="Wing R.A."/>
            <person name="Wang J."/>
            <person name="Chen M."/>
        </authorList>
    </citation>
    <scope>NUCLEOTIDE SEQUENCE [LARGE SCALE GENOMIC DNA]</scope>
    <source>
        <strain evidence="14">cv. IRGC 101232</strain>
    </source>
</reference>
<organism evidence="14">
    <name type="scientific">Oryza brachyantha</name>
    <name type="common">malo sina</name>
    <dbReference type="NCBI Taxonomy" id="4533"/>
    <lineage>
        <taxon>Eukaryota</taxon>
        <taxon>Viridiplantae</taxon>
        <taxon>Streptophyta</taxon>
        <taxon>Embryophyta</taxon>
        <taxon>Tracheophyta</taxon>
        <taxon>Spermatophyta</taxon>
        <taxon>Magnoliopsida</taxon>
        <taxon>Liliopsida</taxon>
        <taxon>Poales</taxon>
        <taxon>Poaceae</taxon>
        <taxon>BOP clade</taxon>
        <taxon>Oryzoideae</taxon>
        <taxon>Oryzeae</taxon>
        <taxon>Oryzinae</taxon>
        <taxon>Oryza</taxon>
    </lineage>
</organism>
<dbReference type="PANTHER" id="PTHR13832:SF291">
    <property type="entry name" value="PROTEIN-SERINE_THREONINE PHOSPHATASE"/>
    <property type="match status" value="1"/>
</dbReference>
<dbReference type="PIRSF" id="PIRSF016465">
    <property type="entry name" value="Kap_phosphatase"/>
    <property type="match status" value="1"/>
</dbReference>
<dbReference type="PANTHER" id="PTHR13832">
    <property type="entry name" value="PROTEIN PHOSPHATASE 2C"/>
    <property type="match status" value="1"/>
</dbReference>
<dbReference type="EnsemblPlants" id="OB03G45300.1">
    <property type="protein sequence ID" value="OB03G45300.1"/>
    <property type="gene ID" value="OB03G45300"/>
</dbReference>
<evidence type="ECO:0000313" key="14">
    <source>
        <dbReference type="EnsemblPlants" id="OB03G45300.1"/>
    </source>
</evidence>
<dbReference type="FunFam" id="3.60.40.10:FF:000047">
    <property type="entry name" value="Protein phosphatase 2C 70"/>
    <property type="match status" value="1"/>
</dbReference>
<dbReference type="Gene3D" id="2.60.200.20">
    <property type="match status" value="1"/>
</dbReference>
<dbReference type="CDD" id="cd22678">
    <property type="entry name" value="FHA_PP2C70-like"/>
    <property type="match status" value="1"/>
</dbReference>
<comment type="similarity">
    <text evidence="3">Belongs to the PP2C family.</text>
</comment>
<evidence type="ECO:0000259" key="13">
    <source>
        <dbReference type="PROSITE" id="PS51746"/>
    </source>
</evidence>
<dbReference type="InterPro" id="IPR001932">
    <property type="entry name" value="PPM-type_phosphatase-like_dom"/>
</dbReference>
<evidence type="ECO:0000256" key="9">
    <source>
        <dbReference type="ARBA" id="ARBA00023211"/>
    </source>
</evidence>
<comment type="catalytic activity">
    <reaction evidence="10">
        <text>O-phospho-L-seryl-[protein] + H2O = L-seryl-[protein] + phosphate</text>
        <dbReference type="Rhea" id="RHEA:20629"/>
        <dbReference type="Rhea" id="RHEA-COMP:9863"/>
        <dbReference type="Rhea" id="RHEA-COMP:11604"/>
        <dbReference type="ChEBI" id="CHEBI:15377"/>
        <dbReference type="ChEBI" id="CHEBI:29999"/>
        <dbReference type="ChEBI" id="CHEBI:43474"/>
        <dbReference type="ChEBI" id="CHEBI:83421"/>
        <dbReference type="EC" id="3.1.3.16"/>
    </reaction>
</comment>
<dbReference type="SUPFAM" id="SSF49879">
    <property type="entry name" value="SMAD/FHA domain"/>
    <property type="match status" value="1"/>
</dbReference>
<dbReference type="SMART" id="SM00332">
    <property type="entry name" value="PP2Cc"/>
    <property type="match status" value="1"/>
</dbReference>
<evidence type="ECO:0000313" key="15">
    <source>
        <dbReference type="Proteomes" id="UP000006038"/>
    </source>
</evidence>
<keyword evidence="5" id="KW-0479">Metal-binding</keyword>
<dbReference type="Pfam" id="PF00498">
    <property type="entry name" value="FHA"/>
    <property type="match status" value="1"/>
</dbReference>
<evidence type="ECO:0000256" key="1">
    <source>
        <dbReference type="ARBA" id="ARBA00001936"/>
    </source>
</evidence>
<keyword evidence="9" id="KW-0464">Manganese</keyword>
<evidence type="ECO:0000256" key="5">
    <source>
        <dbReference type="ARBA" id="ARBA00022723"/>
    </source>
</evidence>
<dbReference type="PROSITE" id="PS50006">
    <property type="entry name" value="FHA_DOMAIN"/>
    <property type="match status" value="1"/>
</dbReference>
<sequence length="573" mass="62103">MAIPPLAVSGVAVATLAVLGLAVFACRRWRRGCTPSAPSMFYLTDITCCLQDDDINRPLISDKLDEYSGSSNELCSSTVDESGIQIDRRITSPRTHGIAEKGATYPTESHIIEGGIHVIDVTNSKTEDLNLGDTLKRTAVANGPTPDVKHIRRDSGENIHTGSIPTKDTVVGSNLALEVIAGPSHGINHYMQSGNKSMLPVTLGRVHPNHLVIKDSEVSGKHAQIDWNANKLKWEIVDMGSLNGTFLNSRSVNHPNVGSRHWGEPAELADGDIVTLGSSSKVSVKIALQNQQPVGVGIASDPMIARRTGKKLNMEDVSCCQYPLVGVEKFGLFGIFDGHGGDGAAIAASRILPQSISNILSQQETKERVLSYQSASDVLRHAFALTEAALHHQYEGCTATILLIWFDQNEDCFAQCANLGDSACVMSVNGETIAMTEDHRVISTTERTRMANLGHPLKDGESRICGLNLGRMLGDKFLKEQDSRFSSEPYVSQAVRMTKACSAFALIASDGLWDVISTNKAVQLVLEGKQRYTEQKTSAEKVAHHVLSEARKLRTKDNTSVIFVDLGAVRRDP</sequence>
<dbReference type="Gramene" id="OB03G45300.1">
    <property type="protein sequence ID" value="OB03G45300.1"/>
    <property type="gene ID" value="OB03G45300"/>
</dbReference>
<reference evidence="14" key="2">
    <citation type="submission" date="2013-04" db="UniProtKB">
        <authorList>
            <consortium name="EnsemblPlants"/>
        </authorList>
    </citation>
    <scope>IDENTIFICATION</scope>
</reference>
<comment type="catalytic activity">
    <reaction evidence="11">
        <text>O-phospho-L-threonyl-[protein] + H2O = L-threonyl-[protein] + phosphate</text>
        <dbReference type="Rhea" id="RHEA:47004"/>
        <dbReference type="Rhea" id="RHEA-COMP:11060"/>
        <dbReference type="Rhea" id="RHEA-COMP:11605"/>
        <dbReference type="ChEBI" id="CHEBI:15377"/>
        <dbReference type="ChEBI" id="CHEBI:30013"/>
        <dbReference type="ChEBI" id="CHEBI:43474"/>
        <dbReference type="ChEBI" id="CHEBI:61977"/>
        <dbReference type="EC" id="3.1.3.16"/>
    </reaction>
</comment>
<keyword evidence="7" id="KW-0460">Magnesium</keyword>
<dbReference type="STRING" id="4533.J3LU04"/>
<proteinExistence type="inferred from homology"/>
<evidence type="ECO:0000256" key="2">
    <source>
        <dbReference type="ARBA" id="ARBA00001946"/>
    </source>
</evidence>
<evidence type="ECO:0000256" key="10">
    <source>
        <dbReference type="ARBA" id="ARBA00047761"/>
    </source>
</evidence>
<dbReference type="Pfam" id="PF00481">
    <property type="entry name" value="PP2C"/>
    <property type="match status" value="1"/>
</dbReference>
<dbReference type="GO" id="GO:0004722">
    <property type="term" value="F:protein serine/threonine phosphatase activity"/>
    <property type="evidence" value="ECO:0007669"/>
    <property type="project" value="UniProtKB-EC"/>
</dbReference>
<dbReference type="AlphaFoldDB" id="J3LU04"/>
<keyword evidence="6" id="KW-0378">Hydrolase</keyword>
<dbReference type="SUPFAM" id="SSF81606">
    <property type="entry name" value="PP2C-like"/>
    <property type="match status" value="1"/>
</dbReference>
<dbReference type="PROSITE" id="PS51746">
    <property type="entry name" value="PPM_2"/>
    <property type="match status" value="1"/>
</dbReference>
<keyword evidence="15" id="KW-1185">Reference proteome</keyword>
<comment type="cofactor">
    <cofactor evidence="2">
        <name>Mg(2+)</name>
        <dbReference type="ChEBI" id="CHEBI:18420"/>
    </cofactor>
</comment>
<dbReference type="InterPro" id="IPR008984">
    <property type="entry name" value="SMAD_FHA_dom_sf"/>
</dbReference>